<evidence type="ECO:0000256" key="3">
    <source>
        <dbReference type="RuleBase" id="RU363129"/>
    </source>
</evidence>
<dbReference type="GO" id="GO:0005975">
    <property type="term" value="P:carbohydrate metabolic process"/>
    <property type="evidence" value="ECO:0007669"/>
    <property type="project" value="InterPro"/>
</dbReference>
<dbReference type="Pfam" id="PF01531">
    <property type="entry name" value="Glyco_transf_11"/>
    <property type="match status" value="1"/>
</dbReference>
<organism evidence="5 6">
    <name type="scientific">Folsomia candida</name>
    <name type="common">Springtail</name>
    <dbReference type="NCBI Taxonomy" id="158441"/>
    <lineage>
        <taxon>Eukaryota</taxon>
        <taxon>Metazoa</taxon>
        <taxon>Ecdysozoa</taxon>
        <taxon>Arthropoda</taxon>
        <taxon>Hexapoda</taxon>
        <taxon>Collembola</taxon>
        <taxon>Entomobryomorpha</taxon>
        <taxon>Isotomoidea</taxon>
        <taxon>Isotomidae</taxon>
        <taxon>Proisotominae</taxon>
        <taxon>Folsomia</taxon>
    </lineage>
</organism>
<evidence type="ECO:0000313" key="6">
    <source>
        <dbReference type="Proteomes" id="UP000198287"/>
    </source>
</evidence>
<keyword evidence="2 3" id="KW-0808">Transferase</keyword>
<dbReference type="OrthoDB" id="3226at2759"/>
<proteinExistence type="inferred from homology"/>
<dbReference type="EC" id="2.4.1.-" evidence="3"/>
<keyword evidence="4" id="KW-0732">Signal</keyword>
<dbReference type="PANTHER" id="PTHR11927">
    <property type="entry name" value="GALACTOSIDE 2-L-FUCOSYLTRANSFERASE"/>
    <property type="match status" value="1"/>
</dbReference>
<protein>
    <recommendedName>
        <fullName evidence="3">L-Fucosyltransferase</fullName>
        <ecNumber evidence="3">2.4.1.-</ecNumber>
    </recommendedName>
</protein>
<reference evidence="5 6" key="1">
    <citation type="submission" date="2015-12" db="EMBL/GenBank/DDBJ databases">
        <title>The genome of Folsomia candida.</title>
        <authorList>
            <person name="Faddeeva A."/>
            <person name="Derks M.F."/>
            <person name="Anvar Y."/>
            <person name="Smit S."/>
            <person name="Van Straalen N."/>
            <person name="Roelofs D."/>
        </authorList>
    </citation>
    <scope>NUCLEOTIDE SEQUENCE [LARGE SCALE GENOMIC DNA]</scope>
    <source>
        <strain evidence="5 6">VU population</strain>
        <tissue evidence="5">Whole body</tissue>
    </source>
</reference>
<comment type="subcellular location">
    <subcellularLocation>
        <location evidence="3">Golgi apparatus</location>
        <location evidence="3">Golgi stack membrane</location>
        <topology evidence="3">Single-pass type II membrane protein</topology>
    </subcellularLocation>
</comment>
<keyword evidence="3" id="KW-0735">Signal-anchor</keyword>
<dbReference type="UniPathway" id="UPA00378"/>
<comment type="similarity">
    <text evidence="3">Belongs to the glycosyltransferase 11 family.</text>
</comment>
<comment type="pathway">
    <text evidence="3">Protein modification; protein glycosylation.</text>
</comment>
<keyword evidence="3" id="KW-0812">Transmembrane</keyword>
<evidence type="ECO:0000256" key="4">
    <source>
        <dbReference type="SAM" id="SignalP"/>
    </source>
</evidence>
<dbReference type="GO" id="GO:0032580">
    <property type="term" value="C:Golgi cisterna membrane"/>
    <property type="evidence" value="ECO:0007669"/>
    <property type="project" value="UniProtKB-SubCell"/>
</dbReference>
<feature type="signal peptide" evidence="4">
    <location>
        <begin position="1"/>
        <end position="21"/>
    </location>
</feature>
<keyword evidence="3" id="KW-0325">Glycoprotein</keyword>
<dbReference type="InterPro" id="IPR002516">
    <property type="entry name" value="Glyco_trans_11"/>
</dbReference>
<evidence type="ECO:0000256" key="1">
    <source>
        <dbReference type="ARBA" id="ARBA00022676"/>
    </source>
</evidence>
<dbReference type="PANTHER" id="PTHR11927:SF9">
    <property type="entry name" value="L-FUCOSYLTRANSFERASE"/>
    <property type="match status" value="1"/>
</dbReference>
<keyword evidence="6" id="KW-1185">Reference proteome</keyword>
<dbReference type="OMA" id="KHERIEF"/>
<keyword evidence="1 3" id="KW-0328">Glycosyltransferase</keyword>
<accession>A0A226ES02</accession>
<dbReference type="Gene3D" id="3.40.50.11350">
    <property type="match status" value="1"/>
</dbReference>
<name>A0A226ES02_FOLCA</name>
<keyword evidence="3" id="KW-0333">Golgi apparatus</keyword>
<dbReference type="AlphaFoldDB" id="A0A226ES02"/>
<dbReference type="EMBL" id="LNIX01000002">
    <property type="protein sequence ID" value="OXA60289.1"/>
    <property type="molecule type" value="Genomic_DNA"/>
</dbReference>
<sequence>MSNLLYIFCISLIIISQPVNSTGKFIDKQATNDDVSTKTVPSKSVLLRAIGGLGNQLFKFACSYSLAKKHRRPLFVYVPFIENNPENRSFAANDRQFVLDYFHVDRYATMIDETWKFATTKPTNIPDDNLLSQDYNSSAPIFQHVDYCQSQAFFAPFKNHVVDAFQIKIELLQSSTVSKWIHQINSTPVSVAVHIRHGDFSPMIRIPTIFYQKAVKDMIAKLAPVKPTFFIFTDEFNRRLLQQEFDFLFNADKITTHVVSNPTSTNSLQEFYLMSSCRHQIIPNSSFGWWAAYLNRNKDKIVIAAHHNPRLFDALHGRDSKVALYHRLQYRYLYYPQEWFVSDLFNETVF</sequence>
<comment type="caution">
    <text evidence="5">The sequence shown here is derived from an EMBL/GenBank/DDBJ whole genome shotgun (WGS) entry which is preliminary data.</text>
</comment>
<gene>
    <name evidence="5" type="ORF">Fcan01_04847</name>
</gene>
<evidence type="ECO:0000313" key="5">
    <source>
        <dbReference type="EMBL" id="OXA60289.1"/>
    </source>
</evidence>
<feature type="chain" id="PRO_5012217742" description="L-Fucosyltransferase" evidence="4">
    <location>
        <begin position="22"/>
        <end position="350"/>
    </location>
</feature>
<dbReference type="Proteomes" id="UP000198287">
    <property type="component" value="Unassembled WGS sequence"/>
</dbReference>
<dbReference type="CDD" id="cd11301">
    <property type="entry name" value="Fut1_Fut2_like"/>
    <property type="match status" value="1"/>
</dbReference>
<evidence type="ECO:0000256" key="2">
    <source>
        <dbReference type="ARBA" id="ARBA00022679"/>
    </source>
</evidence>
<dbReference type="GO" id="GO:0008107">
    <property type="term" value="F:galactoside 2-alpha-L-fucosyltransferase activity"/>
    <property type="evidence" value="ECO:0007669"/>
    <property type="project" value="InterPro"/>
</dbReference>